<reference evidence="1 2" key="1">
    <citation type="submission" date="2015-01" db="EMBL/GenBank/DDBJ databases">
        <title>Genome Assembly of Bacillus badius MTCC 1458.</title>
        <authorList>
            <person name="Verma A."/>
            <person name="Khatri I."/>
            <person name="Mual P."/>
            <person name="Subramanian S."/>
            <person name="Krishnamurthi S."/>
        </authorList>
    </citation>
    <scope>NUCLEOTIDE SEQUENCE [LARGE SCALE GENOMIC DNA]</scope>
    <source>
        <strain evidence="1 2">MTCC 1458</strain>
    </source>
</reference>
<gene>
    <name evidence="1" type="ORF">SD77_1477</name>
</gene>
<protein>
    <submittedName>
        <fullName evidence="1">Uncharacterized protein</fullName>
    </submittedName>
</protein>
<evidence type="ECO:0000313" key="2">
    <source>
        <dbReference type="Proteomes" id="UP000031982"/>
    </source>
</evidence>
<proteinExistence type="predicted"/>
<dbReference type="Proteomes" id="UP000031982">
    <property type="component" value="Unassembled WGS sequence"/>
</dbReference>
<evidence type="ECO:0000313" key="1">
    <source>
        <dbReference type="EMBL" id="KIL77491.1"/>
    </source>
</evidence>
<dbReference type="EMBL" id="JXLP01000014">
    <property type="protein sequence ID" value="KIL77491.1"/>
    <property type="molecule type" value="Genomic_DNA"/>
</dbReference>
<organism evidence="1 2">
    <name type="scientific">Bacillus badius</name>
    <dbReference type="NCBI Taxonomy" id="1455"/>
    <lineage>
        <taxon>Bacteria</taxon>
        <taxon>Bacillati</taxon>
        <taxon>Bacillota</taxon>
        <taxon>Bacilli</taxon>
        <taxon>Bacillales</taxon>
        <taxon>Bacillaceae</taxon>
        <taxon>Pseudobacillus</taxon>
    </lineage>
</organism>
<accession>A0ABR5AT32</accession>
<comment type="caution">
    <text evidence="1">The sequence shown here is derived from an EMBL/GenBank/DDBJ whole genome shotgun (WGS) entry which is preliminary data.</text>
</comment>
<sequence length="38" mass="4386">MGRRKARFEKVDNSGWNKGRLRAAHLEEKVKIFLVTSG</sequence>
<name>A0ABR5AT32_BACBA</name>
<keyword evidence="2" id="KW-1185">Reference proteome</keyword>